<organism evidence="1 2">
    <name type="scientific">Zizania palustris</name>
    <name type="common">Northern wild rice</name>
    <dbReference type="NCBI Taxonomy" id="103762"/>
    <lineage>
        <taxon>Eukaryota</taxon>
        <taxon>Viridiplantae</taxon>
        <taxon>Streptophyta</taxon>
        <taxon>Embryophyta</taxon>
        <taxon>Tracheophyta</taxon>
        <taxon>Spermatophyta</taxon>
        <taxon>Magnoliopsida</taxon>
        <taxon>Liliopsida</taxon>
        <taxon>Poales</taxon>
        <taxon>Poaceae</taxon>
        <taxon>BOP clade</taxon>
        <taxon>Oryzoideae</taxon>
        <taxon>Oryzeae</taxon>
        <taxon>Zizaniinae</taxon>
        <taxon>Zizania</taxon>
    </lineage>
</organism>
<proteinExistence type="predicted"/>
<accession>A0A8J5V5V9</accession>
<dbReference type="EMBL" id="JAAALK010000289">
    <property type="protein sequence ID" value="KAG8048691.1"/>
    <property type="molecule type" value="Genomic_DNA"/>
</dbReference>
<dbReference type="AlphaFoldDB" id="A0A8J5V5V9"/>
<sequence>MLYYKAVQIRYTVKCQILNPGSPLTPFDLAVAIASSGPLSSWPSRTIYHAAVATPSMVYHRGRWPDATVPPQRLDSVNAAARSDLVVGATLIAIFFLCRLASRAGSGLGRA</sequence>
<evidence type="ECO:0000313" key="2">
    <source>
        <dbReference type="Proteomes" id="UP000729402"/>
    </source>
</evidence>
<comment type="caution">
    <text evidence="1">The sequence shown here is derived from an EMBL/GenBank/DDBJ whole genome shotgun (WGS) entry which is preliminary data.</text>
</comment>
<name>A0A8J5V5V9_ZIZPA</name>
<dbReference type="Proteomes" id="UP000729402">
    <property type="component" value="Unassembled WGS sequence"/>
</dbReference>
<evidence type="ECO:0000313" key="1">
    <source>
        <dbReference type="EMBL" id="KAG8048691.1"/>
    </source>
</evidence>
<reference evidence="1" key="1">
    <citation type="journal article" date="2021" name="bioRxiv">
        <title>Whole Genome Assembly and Annotation of Northern Wild Rice, Zizania palustris L., Supports a Whole Genome Duplication in the Zizania Genus.</title>
        <authorList>
            <person name="Haas M."/>
            <person name="Kono T."/>
            <person name="Macchietto M."/>
            <person name="Millas R."/>
            <person name="McGilp L."/>
            <person name="Shao M."/>
            <person name="Duquette J."/>
            <person name="Hirsch C.N."/>
            <person name="Kimball J."/>
        </authorList>
    </citation>
    <scope>NUCLEOTIDE SEQUENCE</scope>
    <source>
        <tissue evidence="1">Fresh leaf tissue</tissue>
    </source>
</reference>
<reference evidence="1" key="2">
    <citation type="submission" date="2021-02" db="EMBL/GenBank/DDBJ databases">
        <authorList>
            <person name="Kimball J.A."/>
            <person name="Haas M.W."/>
            <person name="Macchietto M."/>
            <person name="Kono T."/>
            <person name="Duquette J."/>
            <person name="Shao M."/>
        </authorList>
    </citation>
    <scope>NUCLEOTIDE SEQUENCE</scope>
    <source>
        <tissue evidence="1">Fresh leaf tissue</tissue>
    </source>
</reference>
<gene>
    <name evidence="1" type="ORF">GUJ93_ZPchr0009g2370</name>
</gene>
<keyword evidence="2" id="KW-1185">Reference proteome</keyword>
<protein>
    <submittedName>
        <fullName evidence="1">Uncharacterized protein</fullName>
    </submittedName>
</protein>